<feature type="transmembrane region" description="Helical" evidence="7">
    <location>
        <begin position="25"/>
        <end position="46"/>
    </location>
</feature>
<evidence type="ECO:0000313" key="9">
    <source>
        <dbReference type="Proteomes" id="UP000658258"/>
    </source>
</evidence>
<keyword evidence="7" id="KW-0472">Membrane</keyword>
<evidence type="ECO:0000256" key="7">
    <source>
        <dbReference type="SAM" id="Phobius"/>
    </source>
</evidence>
<feature type="region of interest" description="Disordered" evidence="6">
    <location>
        <begin position="671"/>
        <end position="701"/>
    </location>
</feature>
<organism evidence="8 9">
    <name type="scientific">Roseivirga thermotolerans</name>
    <dbReference type="NCBI Taxonomy" id="1758176"/>
    <lineage>
        <taxon>Bacteria</taxon>
        <taxon>Pseudomonadati</taxon>
        <taxon>Bacteroidota</taxon>
        <taxon>Cytophagia</taxon>
        <taxon>Cytophagales</taxon>
        <taxon>Roseivirgaceae</taxon>
        <taxon>Roseivirga</taxon>
    </lineage>
</organism>
<feature type="compositionally biased region" description="Low complexity" evidence="6">
    <location>
        <begin position="919"/>
        <end position="929"/>
    </location>
</feature>
<sequence>MLMGSNESLIRQLNDYKRKYYKNKAIRGSLILIGILLLSFLLINTIEFSAHLSKTGRALLFYGFVFGALVAFIVLVFRHLLSMFNHKQQMSNEEAAIQIGKFFPEVSDKLLNVIQLEKLSDKQSDLLVASIRQKSQQIQKFPFASAIDLSANKKYLKYSFLPATVLILLLIFVPQFITESSTRIISYSSDFIPEAPFNIFIDRDALTGYKDEPFTVRVKTEGRAVPQDLFIRLNGRKIKTIKTGPGLFEYEINRLQNNTSFVVEAEGVVSPTYTVKAFARPSISLFHIELDYPDYTRIANESVKNSGNLTIPEGTIATWNISAANANGVNLFFESASKTLQAQKKSGQQFVAEDKLKLSGAYSIRLFNEHSTNKDSLKFQIEVIKDRNPEIVLDQYQDTVLYRNIVLGGKIEDDYGFSSLALFYSYDGENYETEEVLFNPATLDQSYYHIFKLDTAKVKAGAELTYYMQVSDNDGVNGYKSSKSAAYTFKIPPKEELEEDIERSSQAIQQSIDNTLKEAEELNRKIQQADERLKTKKEMDWQDEKLMQEILEQKEKLANKVEELKKENRLNNQKLDQFNPQSEEIKQKMEQLQEIMNNVLDEETKKLYDELRQLLEEQSDIEEFREKMEELQQNSGNLEEDLERTLELFKKLQFEMTLDETLEQLDEAIQDQQQLQKETEESSKTEEELAQEQKQEKEDIDKLKEQIDKLNEINKNRKNPDDLPKDAREQLEEIQQDQQDAQDALEIDEKNSEDGQSPQQRAVKSQQRAGEKMQQLKQSLESVQSNMQMEQQMENMDNLRDLVDNLVTLSFNQEELMESFKEIREGDPRVVKLGQEQLKLKDDSQIIQDSLVALSQRVFQISSFIMKELSEMNRQMDGAIESLKEKRINEVIGKQQFTMTSINNLALLLDDVLQQMQQQMASQMSNGQGKDQKNKPQPGGLSELQKQLSQQIKDLKGSGKSGRELSEELARMAAQQERLRNALENFETGMDGNKLGEKIEKLFEQMEQNEWDLINKNITDETIERQQEILTRLLDAENSMRERGEDDEREAKTARDFELSIPPSLNEYLKAKEKEIELLRTIPAKLNPYYKKETNKYFKRIKEKN</sequence>
<reference evidence="9" key="1">
    <citation type="journal article" date="2019" name="Int. J. Syst. Evol. Microbiol.">
        <title>The Global Catalogue of Microorganisms (GCM) 10K type strain sequencing project: providing services to taxonomists for standard genome sequencing and annotation.</title>
        <authorList>
            <consortium name="The Broad Institute Genomics Platform"/>
            <consortium name="The Broad Institute Genome Sequencing Center for Infectious Disease"/>
            <person name="Wu L."/>
            <person name="Ma J."/>
        </authorList>
    </citation>
    <scope>NUCLEOTIDE SEQUENCE [LARGE SCALE GENOMIC DNA]</scope>
    <source>
        <strain evidence="9">CGMCC 1.15111</strain>
    </source>
</reference>
<evidence type="ECO:0000256" key="1">
    <source>
        <dbReference type="ARBA" id="ARBA00022701"/>
    </source>
</evidence>
<feature type="transmembrane region" description="Helical" evidence="7">
    <location>
        <begin position="158"/>
        <end position="177"/>
    </location>
</feature>
<keyword evidence="1" id="KW-0493">Microtubule</keyword>
<keyword evidence="9" id="KW-1185">Reference proteome</keyword>
<evidence type="ECO:0000313" key="8">
    <source>
        <dbReference type="EMBL" id="GHE54951.1"/>
    </source>
</evidence>
<keyword evidence="4" id="KW-0175">Coiled coil</keyword>
<keyword evidence="3" id="KW-0067">ATP-binding</keyword>
<keyword evidence="7" id="KW-0812">Transmembrane</keyword>
<keyword evidence="2" id="KW-0547">Nucleotide-binding</keyword>
<dbReference type="PANTHER" id="PTHR37739">
    <property type="entry name" value="KINESIN-LIKE PROTEIN KIN-12D"/>
    <property type="match status" value="1"/>
</dbReference>
<feature type="region of interest" description="Disordered" evidence="6">
    <location>
        <begin position="749"/>
        <end position="773"/>
    </location>
</feature>
<name>A0ABQ3I1S7_9BACT</name>
<evidence type="ECO:0000256" key="2">
    <source>
        <dbReference type="ARBA" id="ARBA00022741"/>
    </source>
</evidence>
<evidence type="ECO:0000256" key="6">
    <source>
        <dbReference type="SAM" id="MobiDB-lite"/>
    </source>
</evidence>
<dbReference type="EMBL" id="BNAG01000001">
    <property type="protein sequence ID" value="GHE54951.1"/>
    <property type="molecule type" value="Genomic_DNA"/>
</dbReference>
<dbReference type="SUPFAM" id="SSF58104">
    <property type="entry name" value="Methyl-accepting chemotaxis protein (MCP) signaling domain"/>
    <property type="match status" value="1"/>
</dbReference>
<evidence type="ECO:0000256" key="5">
    <source>
        <dbReference type="ARBA" id="ARBA00023175"/>
    </source>
</evidence>
<keyword evidence="7" id="KW-1133">Transmembrane helix</keyword>
<dbReference type="PANTHER" id="PTHR37739:SF16">
    <property type="entry name" value="KINESIN-LIKE PROTEIN"/>
    <property type="match status" value="1"/>
</dbReference>
<protein>
    <submittedName>
        <fullName evidence="8">ATPase</fullName>
    </submittedName>
</protein>
<comment type="caution">
    <text evidence="8">The sequence shown here is derived from an EMBL/GenBank/DDBJ whole genome shotgun (WGS) entry which is preliminary data.</text>
</comment>
<evidence type="ECO:0000256" key="4">
    <source>
        <dbReference type="ARBA" id="ARBA00023054"/>
    </source>
</evidence>
<dbReference type="InterPro" id="IPR044986">
    <property type="entry name" value="KIF15/KIN-12"/>
</dbReference>
<accession>A0ABQ3I1S7</accession>
<evidence type="ECO:0000256" key="3">
    <source>
        <dbReference type="ARBA" id="ARBA00022840"/>
    </source>
</evidence>
<keyword evidence="5" id="KW-0505">Motor protein</keyword>
<feature type="transmembrane region" description="Helical" evidence="7">
    <location>
        <begin position="58"/>
        <end position="81"/>
    </location>
</feature>
<feature type="compositionally biased region" description="Polar residues" evidence="6">
    <location>
        <begin position="754"/>
        <end position="768"/>
    </location>
</feature>
<feature type="region of interest" description="Disordered" evidence="6">
    <location>
        <begin position="919"/>
        <end position="970"/>
    </location>
</feature>
<dbReference type="Proteomes" id="UP000658258">
    <property type="component" value="Unassembled WGS sequence"/>
</dbReference>
<proteinExistence type="predicted"/>
<feature type="compositionally biased region" description="Basic and acidic residues" evidence="6">
    <location>
        <begin position="677"/>
        <end position="701"/>
    </location>
</feature>
<gene>
    <name evidence="8" type="ORF">GCM10011340_07060</name>
</gene>
<feature type="compositionally biased region" description="Basic and acidic residues" evidence="6">
    <location>
        <begin position="953"/>
        <end position="970"/>
    </location>
</feature>